<proteinExistence type="predicted"/>
<dbReference type="Proteomes" id="UP000193781">
    <property type="component" value="Unassembled WGS sequence"/>
</dbReference>
<evidence type="ECO:0000313" key="2">
    <source>
        <dbReference type="EMBL" id="ORW28733.1"/>
    </source>
</evidence>
<accession>A0A0F5N6P1</accession>
<gene>
    <name evidence="2" type="ORF">AWC17_27060</name>
</gene>
<comment type="caution">
    <text evidence="2">The sequence shown here is derived from an EMBL/GenBank/DDBJ whole genome shotgun (WGS) entry which is preliminary data.</text>
</comment>
<dbReference type="EMBL" id="LQPH01000062">
    <property type="protein sequence ID" value="ORW28733.1"/>
    <property type="molecule type" value="Genomic_DNA"/>
</dbReference>
<sequence length="70" mass="7558">MRGPFAQSQSRAETKGTQVLTITGTAAYGVIARRACSYLVYCVGYRLLSVQLWCAALAVSGVPLMVKFRA</sequence>
<keyword evidence="3" id="KW-1185">Reference proteome</keyword>
<organism evidence="2 3">
    <name type="scientific">Mycobacterium nebraskense</name>
    <dbReference type="NCBI Taxonomy" id="244292"/>
    <lineage>
        <taxon>Bacteria</taxon>
        <taxon>Bacillati</taxon>
        <taxon>Actinomycetota</taxon>
        <taxon>Actinomycetes</taxon>
        <taxon>Mycobacteriales</taxon>
        <taxon>Mycobacteriaceae</taxon>
        <taxon>Mycobacterium</taxon>
    </lineage>
</organism>
<keyword evidence="1" id="KW-0472">Membrane</keyword>
<feature type="transmembrane region" description="Helical" evidence="1">
    <location>
        <begin position="47"/>
        <end position="66"/>
    </location>
</feature>
<keyword evidence="1" id="KW-0812">Transmembrane</keyword>
<protein>
    <submittedName>
        <fullName evidence="2">Uncharacterized protein</fullName>
    </submittedName>
</protein>
<keyword evidence="1" id="KW-1133">Transmembrane helix</keyword>
<reference evidence="2 3" key="1">
    <citation type="submission" date="2016-01" db="EMBL/GenBank/DDBJ databases">
        <title>The new phylogeny of the genus Mycobacterium.</title>
        <authorList>
            <person name="Tarcisio F."/>
            <person name="Conor M."/>
            <person name="Antonella G."/>
            <person name="Elisabetta G."/>
            <person name="Giulia F.S."/>
            <person name="Sara T."/>
            <person name="Anna F."/>
            <person name="Clotilde B."/>
            <person name="Roberto B."/>
            <person name="Veronica D.S."/>
            <person name="Fabio R."/>
            <person name="Monica P."/>
            <person name="Olivier J."/>
            <person name="Enrico T."/>
            <person name="Nicola S."/>
        </authorList>
    </citation>
    <scope>NUCLEOTIDE SEQUENCE [LARGE SCALE GENOMIC DNA]</scope>
    <source>
        <strain evidence="2 3">DSM 44803</strain>
    </source>
</reference>
<dbReference type="AlphaFoldDB" id="A0A0F5N6P1"/>
<evidence type="ECO:0000313" key="3">
    <source>
        <dbReference type="Proteomes" id="UP000193781"/>
    </source>
</evidence>
<evidence type="ECO:0000256" key="1">
    <source>
        <dbReference type="SAM" id="Phobius"/>
    </source>
</evidence>
<name>A0A0F5N6P1_9MYCO</name>